<dbReference type="Proteomes" id="UP000008066">
    <property type="component" value="Unassembled WGS sequence"/>
</dbReference>
<sequence length="299" mass="33254">MSMSLEEIRNVILLFSSPSWTGPSVISSTIIRNITASHMAYTTRFTPNLTTTILSSHYSYSSPSEEGIIQGLLYVPDLPPNKDHDICIALTAPHIPPTAVRQYNLPPTNYHLIAIAPWVSDRCAGAYLKAVRGESAVKGFIFYMPGDNDDEMLGKKDLLITDDDSDDGGGDDDGDDDNNWMVRIKHPVFAVSGSIGELMMQHMSLYSGNMTEVPFGQDIRKKFNTHEHDYLRVWTELVVKTPPAPSNDIDSANYRRNDDLDGYSDLRVLNSLRKVIRSLPPTGLPHLSRTLPAPGHHHP</sequence>
<protein>
    <submittedName>
        <fullName evidence="2">Ring finger-like protein</fullName>
    </submittedName>
</protein>
<keyword evidence="3" id="KW-1185">Reference proteome</keyword>
<evidence type="ECO:0000313" key="2">
    <source>
        <dbReference type="EMBL" id="EGS19278.1"/>
    </source>
</evidence>
<reference evidence="2 3" key="1">
    <citation type="journal article" date="2011" name="Cell">
        <title>Insight into structure and assembly of the nuclear pore complex by utilizing the genome of a eukaryotic thermophile.</title>
        <authorList>
            <person name="Amlacher S."/>
            <person name="Sarges P."/>
            <person name="Flemming D."/>
            <person name="van Noort V."/>
            <person name="Kunze R."/>
            <person name="Devos D.P."/>
            <person name="Arumugam M."/>
            <person name="Bork P."/>
            <person name="Hurt E."/>
        </authorList>
    </citation>
    <scope>NUCLEOTIDE SEQUENCE [LARGE SCALE GENOMIC DNA]</scope>
    <source>
        <strain evidence="3">DSM 1495 / CBS 144.50 / IMI 039719</strain>
    </source>
</reference>
<feature type="region of interest" description="Disordered" evidence="1">
    <location>
        <begin position="159"/>
        <end position="178"/>
    </location>
</feature>
<accession>G0SD58</accession>
<feature type="compositionally biased region" description="Acidic residues" evidence="1">
    <location>
        <begin position="160"/>
        <end position="178"/>
    </location>
</feature>
<dbReference type="eggNOG" id="KOG0800">
    <property type="taxonomic scope" value="Eukaryota"/>
</dbReference>
<dbReference type="OrthoDB" id="21204at2759"/>
<dbReference type="RefSeq" id="XP_006696223.1">
    <property type="nucleotide sequence ID" value="XM_006696160.1"/>
</dbReference>
<dbReference type="KEGG" id="cthr:CTHT_0059040"/>
<proteinExistence type="predicted"/>
<evidence type="ECO:0000256" key="1">
    <source>
        <dbReference type="SAM" id="MobiDB-lite"/>
    </source>
</evidence>
<evidence type="ECO:0000313" key="3">
    <source>
        <dbReference type="Proteomes" id="UP000008066"/>
    </source>
</evidence>
<dbReference type="GeneID" id="18259942"/>
<dbReference type="HOGENOM" id="CLU_930669_0_0_1"/>
<name>G0SD58_CHATD</name>
<dbReference type="STRING" id="759272.G0SD58"/>
<dbReference type="EMBL" id="GL988045">
    <property type="protein sequence ID" value="EGS19278.1"/>
    <property type="molecule type" value="Genomic_DNA"/>
</dbReference>
<gene>
    <name evidence="2" type="ORF">CTHT_0059040</name>
</gene>
<dbReference type="AlphaFoldDB" id="G0SD58"/>
<organism evidence="3">
    <name type="scientific">Chaetomium thermophilum (strain DSM 1495 / CBS 144.50 / IMI 039719)</name>
    <name type="common">Thermochaetoides thermophila</name>
    <dbReference type="NCBI Taxonomy" id="759272"/>
    <lineage>
        <taxon>Eukaryota</taxon>
        <taxon>Fungi</taxon>
        <taxon>Dikarya</taxon>
        <taxon>Ascomycota</taxon>
        <taxon>Pezizomycotina</taxon>
        <taxon>Sordariomycetes</taxon>
        <taxon>Sordariomycetidae</taxon>
        <taxon>Sordariales</taxon>
        <taxon>Chaetomiaceae</taxon>
        <taxon>Thermochaetoides</taxon>
    </lineage>
</organism>